<dbReference type="AlphaFoldDB" id="A0A5S3P9P3"/>
<protein>
    <submittedName>
        <fullName evidence="2">SRPBCC family protein</fullName>
    </submittedName>
</protein>
<feature type="chain" id="PRO_5024385864" evidence="1">
    <location>
        <begin position="22"/>
        <end position="214"/>
    </location>
</feature>
<keyword evidence="1" id="KW-0732">Signal</keyword>
<dbReference type="SUPFAM" id="SSF55961">
    <property type="entry name" value="Bet v1-like"/>
    <property type="match status" value="1"/>
</dbReference>
<evidence type="ECO:0000313" key="2">
    <source>
        <dbReference type="EMBL" id="TMM50224.1"/>
    </source>
</evidence>
<dbReference type="InterPro" id="IPR023393">
    <property type="entry name" value="START-like_dom_sf"/>
</dbReference>
<dbReference type="Proteomes" id="UP000309668">
    <property type="component" value="Unassembled WGS sequence"/>
</dbReference>
<dbReference type="EMBL" id="VCAO01000001">
    <property type="protein sequence ID" value="TMM50224.1"/>
    <property type="molecule type" value="Genomic_DNA"/>
</dbReference>
<organism evidence="2 3">
    <name type="scientific">Qipengyuania marisflavi</name>
    <dbReference type="NCBI Taxonomy" id="2486356"/>
    <lineage>
        <taxon>Bacteria</taxon>
        <taxon>Pseudomonadati</taxon>
        <taxon>Pseudomonadota</taxon>
        <taxon>Alphaproteobacteria</taxon>
        <taxon>Sphingomonadales</taxon>
        <taxon>Erythrobacteraceae</taxon>
        <taxon>Qipengyuania</taxon>
    </lineage>
</organism>
<dbReference type="OrthoDB" id="5735475at2"/>
<dbReference type="Gene3D" id="3.30.530.20">
    <property type="match status" value="1"/>
</dbReference>
<evidence type="ECO:0000313" key="3">
    <source>
        <dbReference type="Proteomes" id="UP000309668"/>
    </source>
</evidence>
<keyword evidence="3" id="KW-1185">Reference proteome</keyword>
<reference evidence="2 3" key="1">
    <citation type="submission" date="2019-05" db="EMBL/GenBank/DDBJ databases">
        <title>Erythrobacter marisflavi sp. nov., isolated from isolated from water of an estuary environment.</title>
        <authorList>
            <person name="Yoon J.-H."/>
        </authorList>
    </citation>
    <scope>NUCLEOTIDE SEQUENCE [LARGE SCALE GENOMIC DNA]</scope>
    <source>
        <strain evidence="2 3">KEM-5</strain>
    </source>
</reference>
<feature type="signal peptide" evidence="1">
    <location>
        <begin position="1"/>
        <end position="21"/>
    </location>
</feature>
<sequence length="214" mass="22553">MYLGKFALVMAVLLAGTPAAAEVIEVRDDGFIIRAVATVSASQREVWLKLTKPADWWSGEHTWSGDAANMTLTPQAGGCFCETIPGEDDDSGFKLNGSVAHATVLLANPLKLLRMEGGIGPLQSEPARGILTYALKPIDGGTMIQMEYAYGGSMRYKPAEMAPTVDKVLTQQLAQLQAALGALTDGAAAEAAPTDDDAEEPSLEAQIDALGTQE</sequence>
<gene>
    <name evidence="2" type="ORF">FEV51_03310</name>
</gene>
<name>A0A5S3P9P3_9SPHN</name>
<accession>A0A5S3P9P3</accession>
<proteinExistence type="predicted"/>
<comment type="caution">
    <text evidence="2">The sequence shown here is derived from an EMBL/GenBank/DDBJ whole genome shotgun (WGS) entry which is preliminary data.</text>
</comment>
<dbReference type="RefSeq" id="WP_138615839.1">
    <property type="nucleotide sequence ID" value="NZ_VCAO01000001.1"/>
</dbReference>
<evidence type="ECO:0000256" key="1">
    <source>
        <dbReference type="SAM" id="SignalP"/>
    </source>
</evidence>